<accession>A0A0V1FU79</accession>
<dbReference type="OrthoDB" id="5920655at2759"/>
<organism evidence="1 2">
    <name type="scientific">Trichinella pseudospiralis</name>
    <name type="common">Parasitic roundworm</name>
    <dbReference type="NCBI Taxonomy" id="6337"/>
    <lineage>
        <taxon>Eukaryota</taxon>
        <taxon>Metazoa</taxon>
        <taxon>Ecdysozoa</taxon>
        <taxon>Nematoda</taxon>
        <taxon>Enoplea</taxon>
        <taxon>Dorylaimia</taxon>
        <taxon>Trichinellida</taxon>
        <taxon>Trichinellidae</taxon>
        <taxon>Trichinella</taxon>
    </lineage>
</organism>
<sequence length="92" mass="10593">MNLILIIQKFRKSQLDPTPRILWNVNTTGPVDLTLIRDAWVKEKRQAEHVAIGRFKHSKCPNEELFCMLYLLLVLSTPIKSLLALNFDTVSS</sequence>
<dbReference type="EMBL" id="JYDT01000030">
    <property type="protein sequence ID" value="KRY89579.1"/>
    <property type="molecule type" value="Genomic_DNA"/>
</dbReference>
<evidence type="ECO:0000313" key="2">
    <source>
        <dbReference type="Proteomes" id="UP000054995"/>
    </source>
</evidence>
<proteinExistence type="predicted"/>
<protein>
    <submittedName>
        <fullName evidence="1">Uncharacterized protein</fullName>
    </submittedName>
</protein>
<dbReference type="AlphaFoldDB" id="A0A0V1FU79"/>
<name>A0A0V1FU79_TRIPS</name>
<comment type="caution">
    <text evidence="1">The sequence shown here is derived from an EMBL/GenBank/DDBJ whole genome shotgun (WGS) entry which is preliminary data.</text>
</comment>
<reference evidence="1 2" key="1">
    <citation type="submission" date="2015-01" db="EMBL/GenBank/DDBJ databases">
        <title>Evolution of Trichinella species and genotypes.</title>
        <authorList>
            <person name="Korhonen P.K."/>
            <person name="Edoardo P."/>
            <person name="Giuseppe L.R."/>
            <person name="Gasser R.B."/>
        </authorList>
    </citation>
    <scope>NUCLEOTIDE SEQUENCE [LARGE SCALE GENOMIC DNA]</scope>
    <source>
        <strain evidence="1">ISS470</strain>
    </source>
</reference>
<gene>
    <name evidence="1" type="ORF">T4D_2116</name>
</gene>
<dbReference type="Proteomes" id="UP000054995">
    <property type="component" value="Unassembled WGS sequence"/>
</dbReference>
<keyword evidence="2" id="KW-1185">Reference proteome</keyword>
<evidence type="ECO:0000313" key="1">
    <source>
        <dbReference type="EMBL" id="KRY89579.1"/>
    </source>
</evidence>